<evidence type="ECO:0000256" key="2">
    <source>
        <dbReference type="SAM" id="Phobius"/>
    </source>
</evidence>
<dbReference type="EMBL" id="PFPS01000018">
    <property type="protein sequence ID" value="PJA02505.1"/>
    <property type="molecule type" value="Genomic_DNA"/>
</dbReference>
<keyword evidence="2" id="KW-0472">Membrane</keyword>
<sequence>SYKTLIWIFIIILILILILIFYLFWKTKRTRKLVEKETQDLKQKFYKEYKELEEDIGRELEILRKLKAGKEITEEEKKREAELLKNLADVKEVLEKELKDIEKELE</sequence>
<gene>
    <name evidence="3" type="ORF">COX73_00420</name>
</gene>
<evidence type="ECO:0000313" key="3">
    <source>
        <dbReference type="EMBL" id="PJA02505.1"/>
    </source>
</evidence>
<comment type="caution">
    <text evidence="3">The sequence shown here is derived from an EMBL/GenBank/DDBJ whole genome shotgun (WGS) entry which is preliminary data.</text>
</comment>
<proteinExistence type="predicted"/>
<feature type="coiled-coil region" evidence="1">
    <location>
        <begin position="35"/>
        <end position="104"/>
    </location>
</feature>
<dbReference type="AlphaFoldDB" id="A0A2M7VKX2"/>
<organism evidence="3 4">
    <name type="scientific">bacterium (Candidatus Gribaldobacteria) CG_4_10_14_0_2_um_filter_36_18</name>
    <dbReference type="NCBI Taxonomy" id="2014264"/>
    <lineage>
        <taxon>Bacteria</taxon>
        <taxon>Candidatus Gribaldobacteria</taxon>
    </lineage>
</organism>
<evidence type="ECO:0000313" key="4">
    <source>
        <dbReference type="Proteomes" id="UP000231469"/>
    </source>
</evidence>
<accession>A0A2M7VKX2</accession>
<feature type="non-terminal residue" evidence="3">
    <location>
        <position position="1"/>
    </location>
</feature>
<reference evidence="4" key="1">
    <citation type="submission" date="2017-09" db="EMBL/GenBank/DDBJ databases">
        <title>Depth-based differentiation of microbial function through sediment-hosted aquifers and enrichment of novel symbionts in the deep terrestrial subsurface.</title>
        <authorList>
            <person name="Probst A.J."/>
            <person name="Ladd B."/>
            <person name="Jarett J.K."/>
            <person name="Geller-Mcgrath D.E."/>
            <person name="Sieber C.M.K."/>
            <person name="Emerson J.B."/>
            <person name="Anantharaman K."/>
            <person name="Thomas B.C."/>
            <person name="Malmstrom R."/>
            <person name="Stieglmeier M."/>
            <person name="Klingl A."/>
            <person name="Woyke T."/>
            <person name="Ryan C.M."/>
            <person name="Banfield J.F."/>
        </authorList>
    </citation>
    <scope>NUCLEOTIDE SEQUENCE [LARGE SCALE GENOMIC DNA]</scope>
</reference>
<evidence type="ECO:0000256" key="1">
    <source>
        <dbReference type="SAM" id="Coils"/>
    </source>
</evidence>
<protein>
    <submittedName>
        <fullName evidence="3">Uncharacterized protein</fullName>
    </submittedName>
</protein>
<keyword evidence="1" id="KW-0175">Coiled coil</keyword>
<keyword evidence="2" id="KW-0812">Transmembrane</keyword>
<keyword evidence="2" id="KW-1133">Transmembrane helix</keyword>
<feature type="transmembrane region" description="Helical" evidence="2">
    <location>
        <begin position="6"/>
        <end position="25"/>
    </location>
</feature>
<name>A0A2M7VKX2_9BACT</name>
<dbReference type="Proteomes" id="UP000231469">
    <property type="component" value="Unassembled WGS sequence"/>
</dbReference>